<dbReference type="EMBL" id="JBICBT010001071">
    <property type="protein sequence ID" value="KAL3084655.1"/>
    <property type="molecule type" value="Genomic_DNA"/>
</dbReference>
<sequence length="142" mass="16470">MIVHRFSLSPPIMMVSSPNFHAMTMPMLPMDKRWPNGFSLPVLTVCQRIEDFKAEFATASSPVNFIVVIRFPPTFNEFVLLFDLINELTQEQTTLKQMIEMGRFLLIRCPIERDANKWKKWEKEAIGWLLDATLGPSDQPKK</sequence>
<dbReference type="Proteomes" id="UP001620626">
    <property type="component" value="Unassembled WGS sequence"/>
</dbReference>
<keyword evidence="2" id="KW-1185">Reference proteome</keyword>
<protein>
    <submittedName>
        <fullName evidence="1">Uncharacterized protein</fullName>
    </submittedName>
</protein>
<organism evidence="1 2">
    <name type="scientific">Heterodera trifolii</name>
    <dbReference type="NCBI Taxonomy" id="157864"/>
    <lineage>
        <taxon>Eukaryota</taxon>
        <taxon>Metazoa</taxon>
        <taxon>Ecdysozoa</taxon>
        <taxon>Nematoda</taxon>
        <taxon>Chromadorea</taxon>
        <taxon>Rhabditida</taxon>
        <taxon>Tylenchina</taxon>
        <taxon>Tylenchomorpha</taxon>
        <taxon>Tylenchoidea</taxon>
        <taxon>Heteroderidae</taxon>
        <taxon>Heteroderinae</taxon>
        <taxon>Heterodera</taxon>
    </lineage>
</organism>
<evidence type="ECO:0000313" key="2">
    <source>
        <dbReference type="Proteomes" id="UP001620626"/>
    </source>
</evidence>
<name>A0ABD2J3L5_9BILA</name>
<comment type="caution">
    <text evidence="1">The sequence shown here is derived from an EMBL/GenBank/DDBJ whole genome shotgun (WGS) entry which is preliminary data.</text>
</comment>
<evidence type="ECO:0000313" key="1">
    <source>
        <dbReference type="EMBL" id="KAL3084655.1"/>
    </source>
</evidence>
<dbReference type="AlphaFoldDB" id="A0ABD2J3L5"/>
<proteinExistence type="predicted"/>
<gene>
    <name evidence="1" type="ORF">niasHT_035264</name>
</gene>
<accession>A0ABD2J3L5</accession>
<reference evidence="1 2" key="1">
    <citation type="submission" date="2024-10" db="EMBL/GenBank/DDBJ databases">
        <authorList>
            <person name="Kim D."/>
        </authorList>
    </citation>
    <scope>NUCLEOTIDE SEQUENCE [LARGE SCALE GENOMIC DNA]</scope>
    <source>
        <strain evidence="1">BH-2024</strain>
    </source>
</reference>